<evidence type="ECO:0000256" key="10">
    <source>
        <dbReference type="PIRSR" id="PIRSR006621-1"/>
    </source>
</evidence>
<keyword evidence="5 9" id="KW-0819">tRNA processing</keyword>
<organism evidence="13 14">
    <name type="scientific">Candidatus Kinetoplastidibacterium kentomonadis</name>
    <dbReference type="NCBI Taxonomy" id="1576550"/>
    <lineage>
        <taxon>Bacteria</taxon>
        <taxon>Pseudomonadati</taxon>
        <taxon>Pseudomonadota</taxon>
        <taxon>Betaproteobacteria</taxon>
        <taxon>Candidatus Kinetoplastidibacterium</taxon>
    </lineage>
</organism>
<feature type="domain" description="DUS-like FMN-binding" evidence="12">
    <location>
        <begin position="11"/>
        <end position="309"/>
    </location>
</feature>
<dbReference type="EMBL" id="CP025628">
    <property type="protein sequence ID" value="AWD32332.1"/>
    <property type="molecule type" value="Genomic_DNA"/>
</dbReference>
<dbReference type="InterPro" id="IPR004653">
    <property type="entry name" value="DusA"/>
</dbReference>
<evidence type="ECO:0000259" key="12">
    <source>
        <dbReference type="Pfam" id="PF01207"/>
    </source>
</evidence>
<evidence type="ECO:0000256" key="4">
    <source>
        <dbReference type="ARBA" id="ARBA00022643"/>
    </source>
</evidence>
<reference evidence="13 14" key="1">
    <citation type="journal article" date="2018" name="Parasitology">
        <title>The reduced genome of Candidatus Kinetoplastibacterium sorsogonicusi, the endosymbiont of Kentomonas sorsogonicus (Trypanosomatidae): loss of the haem-synthesis pathway.</title>
        <authorList>
            <person name="Silva F.M."/>
            <person name="Kostygov A.Y."/>
            <person name="Spodareva V.V."/>
            <person name="Butenko A."/>
            <person name="Tossou R."/>
            <person name="Lukes J."/>
            <person name="Yurchenko V."/>
            <person name="Alves J.M.P."/>
        </authorList>
    </citation>
    <scope>NUCLEOTIDE SEQUENCE [LARGE SCALE GENOMIC DNA]</scope>
    <source>
        <strain evidence="13 14">MF-08</strain>
    </source>
</reference>
<dbReference type="KEGG" id="kso:CKSOR_00208"/>
<dbReference type="PANTHER" id="PTHR42907:SF1">
    <property type="entry name" value="FMN-LINKED OXIDOREDUCTASES SUPERFAMILY PROTEIN"/>
    <property type="match status" value="1"/>
</dbReference>
<keyword evidence="4 9" id="KW-0288">FMN</keyword>
<dbReference type="OrthoDB" id="9783413at2"/>
<dbReference type="PANTHER" id="PTHR42907">
    <property type="entry name" value="FMN-LINKED OXIDOREDUCTASES SUPERFAMILY PROTEIN"/>
    <property type="match status" value="1"/>
</dbReference>
<evidence type="ECO:0000256" key="7">
    <source>
        <dbReference type="ARBA" id="ARBA00022884"/>
    </source>
</evidence>
<dbReference type="Proteomes" id="UP000266796">
    <property type="component" value="Chromosome"/>
</dbReference>
<keyword evidence="6" id="KW-0521">NADP</keyword>
<feature type="binding site" evidence="11">
    <location>
        <begin position="209"/>
        <end position="211"/>
    </location>
    <ligand>
        <name>FMN</name>
        <dbReference type="ChEBI" id="CHEBI:58210"/>
    </ligand>
</feature>
<dbReference type="InterPro" id="IPR035587">
    <property type="entry name" value="DUS-like_FMN-bd"/>
</dbReference>
<evidence type="ECO:0000313" key="14">
    <source>
        <dbReference type="Proteomes" id="UP000266796"/>
    </source>
</evidence>
<keyword evidence="14" id="KW-1185">Reference proteome</keyword>
<keyword evidence="2" id="KW-0820">tRNA-binding</keyword>
<dbReference type="Gene3D" id="1.20.120.1460">
    <property type="match status" value="1"/>
</dbReference>
<name>A0A3Q8ETJ3_9PROT</name>
<dbReference type="GO" id="GO:0017150">
    <property type="term" value="F:tRNA dihydrouridine synthase activity"/>
    <property type="evidence" value="ECO:0007669"/>
    <property type="project" value="InterPro"/>
</dbReference>
<dbReference type="PROSITE" id="PS01136">
    <property type="entry name" value="UPF0034"/>
    <property type="match status" value="1"/>
</dbReference>
<dbReference type="GO" id="GO:0050660">
    <property type="term" value="F:flavin adenine dinucleotide binding"/>
    <property type="evidence" value="ECO:0007669"/>
    <property type="project" value="InterPro"/>
</dbReference>
<evidence type="ECO:0000256" key="11">
    <source>
        <dbReference type="PIRSR" id="PIRSR006621-2"/>
    </source>
</evidence>
<dbReference type="Pfam" id="PF01207">
    <property type="entry name" value="Dus"/>
    <property type="match status" value="1"/>
</dbReference>
<dbReference type="InterPro" id="IPR013785">
    <property type="entry name" value="Aldolase_TIM"/>
</dbReference>
<dbReference type="SUPFAM" id="SSF51395">
    <property type="entry name" value="FMN-linked oxidoreductases"/>
    <property type="match status" value="1"/>
</dbReference>
<dbReference type="Gene3D" id="3.20.20.70">
    <property type="entry name" value="Aldolase class I"/>
    <property type="match status" value="1"/>
</dbReference>
<evidence type="ECO:0000256" key="1">
    <source>
        <dbReference type="ARBA" id="ARBA00001917"/>
    </source>
</evidence>
<dbReference type="InterPro" id="IPR018517">
    <property type="entry name" value="tRNA_hU_synthase_CS"/>
</dbReference>
<feature type="binding site" evidence="11">
    <location>
        <position position="137"/>
    </location>
    <ligand>
        <name>FMN</name>
        <dbReference type="ChEBI" id="CHEBI:58210"/>
    </ligand>
</feature>
<keyword evidence="3 9" id="KW-0285">Flavoprotein</keyword>
<proteinExistence type="inferred from homology"/>
<dbReference type="InterPro" id="IPR001269">
    <property type="entry name" value="DUS_fam"/>
</dbReference>
<dbReference type="AlphaFoldDB" id="A0A3Q8ETJ3"/>
<accession>A0A3Q8ETJ3</accession>
<keyword evidence="11" id="KW-0547">Nucleotide-binding</keyword>
<feature type="active site" description="Proton donor" evidence="10">
    <location>
        <position position="97"/>
    </location>
</feature>
<keyword evidence="7" id="KW-0694">RNA-binding</keyword>
<dbReference type="PIRSF" id="PIRSF006621">
    <property type="entry name" value="Dus"/>
    <property type="match status" value="1"/>
</dbReference>
<comment type="function">
    <text evidence="9">Catalyzes the synthesis of 5,6-dihydrouridine (D), a modified base found in the D-loop of most tRNAs, via the reduction of the C5-C6 double bond in target uridines.</text>
</comment>
<evidence type="ECO:0000256" key="9">
    <source>
        <dbReference type="PIRNR" id="PIRNR006621"/>
    </source>
</evidence>
<keyword evidence="8 9" id="KW-0560">Oxidoreductase</keyword>
<evidence type="ECO:0000313" key="13">
    <source>
        <dbReference type="EMBL" id="AWD32332.1"/>
    </source>
</evidence>
<dbReference type="GO" id="GO:0000049">
    <property type="term" value="F:tRNA binding"/>
    <property type="evidence" value="ECO:0007669"/>
    <property type="project" value="UniProtKB-KW"/>
</dbReference>
<evidence type="ECO:0000256" key="3">
    <source>
        <dbReference type="ARBA" id="ARBA00022630"/>
    </source>
</evidence>
<feature type="binding site" evidence="11">
    <location>
        <begin position="231"/>
        <end position="232"/>
    </location>
    <ligand>
        <name>FMN</name>
        <dbReference type="ChEBI" id="CHEBI:58210"/>
    </ligand>
</feature>
<dbReference type="CDD" id="cd02801">
    <property type="entry name" value="DUS_like_FMN"/>
    <property type="match status" value="1"/>
</dbReference>
<evidence type="ECO:0000256" key="6">
    <source>
        <dbReference type="ARBA" id="ARBA00022857"/>
    </source>
</evidence>
<feature type="binding site" evidence="11">
    <location>
        <position position="67"/>
    </location>
    <ligand>
        <name>FMN</name>
        <dbReference type="ChEBI" id="CHEBI:58210"/>
    </ligand>
</feature>
<comment type="cofactor">
    <cofactor evidence="1 9 11">
        <name>FMN</name>
        <dbReference type="ChEBI" id="CHEBI:58210"/>
    </cofactor>
</comment>
<gene>
    <name evidence="13" type="primary">dusA</name>
    <name evidence="13" type="ORF">CKSOR_00208</name>
</gene>
<sequence>MNNKNKWQLCVAPMLGITDVHYRFFLRLLSKNTRLYTEMLHVNAVLNTNKIIKDFDFCPSQHPVALQLGGNNASMMYKAAKIIEKIGFDEINLNCGCPSYKVQHGLFGAILMKHTSVITDCIKSMMDAVNYIPITIKHRIGLDHNYSYDYLCDFVGKIYDTGCRIFIVHARNAILDKMSPKENRKIPPLNYCFVYKLKRDFPNATIVLNGGLNNVEQSILELSKLDGIMLGRAVVNNPRIISNIAKYIWEEDKLKSDIEVIQIMTEYMKREYYKTYNIKPIAKVLSKFISGIPGSKIWRKNLTNCSSHDYMVALDSWNELFEINKFIH</sequence>
<dbReference type="EC" id="1.3.1.-" evidence="9"/>
<evidence type="ECO:0000256" key="2">
    <source>
        <dbReference type="ARBA" id="ARBA00022555"/>
    </source>
</evidence>
<protein>
    <recommendedName>
        <fullName evidence="9">tRNA-dihydrouridine synthase</fullName>
        <ecNumber evidence="9">1.3.1.-</ecNumber>
    </recommendedName>
</protein>
<dbReference type="NCBIfam" id="NF008774">
    <property type="entry name" value="PRK11815.1"/>
    <property type="match status" value="1"/>
</dbReference>
<evidence type="ECO:0000256" key="8">
    <source>
        <dbReference type="ARBA" id="ARBA00023002"/>
    </source>
</evidence>
<dbReference type="RefSeq" id="WP_150130247.1">
    <property type="nucleotide sequence ID" value="NZ_CP025628.1"/>
</dbReference>
<comment type="similarity">
    <text evidence="9">Belongs to the dus family.</text>
</comment>
<feature type="binding site" evidence="11">
    <location>
        <position position="169"/>
    </location>
    <ligand>
        <name>FMN</name>
        <dbReference type="ChEBI" id="CHEBI:58210"/>
    </ligand>
</feature>
<evidence type="ECO:0000256" key="5">
    <source>
        <dbReference type="ARBA" id="ARBA00022694"/>
    </source>
</evidence>